<name>A0A1I5NAW3_9HYPH</name>
<evidence type="ECO:0000313" key="1">
    <source>
        <dbReference type="EMBL" id="SFP18913.1"/>
    </source>
</evidence>
<reference evidence="1 2" key="1">
    <citation type="submission" date="2016-10" db="EMBL/GenBank/DDBJ databases">
        <authorList>
            <person name="de Groot N.N."/>
        </authorList>
    </citation>
    <scope>NUCLEOTIDE SEQUENCE [LARGE SCALE GENOMIC DNA]</scope>
    <source>
        <strain evidence="1 2">CGMCC 1.9157</strain>
    </source>
</reference>
<organism evidence="1 2">
    <name type="scientific">Cohaesibacter marisflavi</name>
    <dbReference type="NCBI Taxonomy" id="655353"/>
    <lineage>
        <taxon>Bacteria</taxon>
        <taxon>Pseudomonadati</taxon>
        <taxon>Pseudomonadota</taxon>
        <taxon>Alphaproteobacteria</taxon>
        <taxon>Hyphomicrobiales</taxon>
        <taxon>Cohaesibacteraceae</taxon>
    </lineage>
</organism>
<sequence length="49" mass="5724">MNSGNVAAMQNNKTNYDVFRLDECDICPLGYFRSLRKRTVTVRMRLEVP</sequence>
<keyword evidence="2" id="KW-1185">Reference proteome</keyword>
<gene>
    <name evidence="1" type="ORF">SAMN04488056_1285</name>
</gene>
<evidence type="ECO:0000313" key="2">
    <source>
        <dbReference type="Proteomes" id="UP000199236"/>
    </source>
</evidence>
<dbReference type="Proteomes" id="UP000199236">
    <property type="component" value="Unassembled WGS sequence"/>
</dbReference>
<dbReference type="STRING" id="655353.SAMN04488056_1285"/>
<dbReference type="EMBL" id="FOVR01000028">
    <property type="protein sequence ID" value="SFP18913.1"/>
    <property type="molecule type" value="Genomic_DNA"/>
</dbReference>
<proteinExistence type="predicted"/>
<protein>
    <submittedName>
        <fullName evidence="1">Uncharacterized protein</fullName>
    </submittedName>
</protein>
<dbReference type="AlphaFoldDB" id="A0A1I5NAW3"/>
<accession>A0A1I5NAW3</accession>